<proteinExistence type="predicted"/>
<dbReference type="AlphaFoldDB" id="A0A955RIK1"/>
<evidence type="ECO:0008006" key="3">
    <source>
        <dbReference type="Google" id="ProtNLM"/>
    </source>
</evidence>
<accession>A0A955RIK1</accession>
<evidence type="ECO:0000313" key="1">
    <source>
        <dbReference type="EMBL" id="MCA9382813.1"/>
    </source>
</evidence>
<gene>
    <name evidence="1" type="ORF">KC909_00445</name>
</gene>
<sequence>MSEQLNPQQARDRAFIGTQLCQTLNGTNNVYHQGFLSHAFSRFQFMFKRATDFYSQHYVFWEYAAFFEDSITQDGTTLATIMAESGASINLSDDYQNAWEAAVHYDDPDLMYTFVTSILESNQFREEPIILRATEPTTNNQELVLRLSRAYNDMLVEEISPEVYLDQLEFELGQLLSTGTTPQDLLVRRLLTEGYRYSLDPEKSLEQCIDGMSSSYTTFSWRAFSDFTLELVALQETSAWLQSSDNAIDAYLENFLATLGSEYGAPNAVLFFNTYYNSLDSDELAQAPIYDDGPSIELLECSIDAMIVAIDTLDPNNYPEAILRLSALERIMDMYRTFGDEYQSQADHFAELVYTAANKLGEIPSMLNARV</sequence>
<name>A0A955RIK1_9BACT</name>
<dbReference type="Proteomes" id="UP000783287">
    <property type="component" value="Unassembled WGS sequence"/>
</dbReference>
<reference evidence="1" key="2">
    <citation type="journal article" date="2021" name="Microbiome">
        <title>Successional dynamics and alternative stable states in a saline activated sludge microbial community over 9 years.</title>
        <authorList>
            <person name="Wang Y."/>
            <person name="Ye J."/>
            <person name="Ju F."/>
            <person name="Liu L."/>
            <person name="Boyd J.A."/>
            <person name="Deng Y."/>
            <person name="Parks D.H."/>
            <person name="Jiang X."/>
            <person name="Yin X."/>
            <person name="Woodcroft B.J."/>
            <person name="Tyson G.W."/>
            <person name="Hugenholtz P."/>
            <person name="Polz M.F."/>
            <person name="Zhang T."/>
        </authorList>
    </citation>
    <scope>NUCLEOTIDE SEQUENCE</scope>
    <source>
        <strain evidence="1">HKST-UBA14</strain>
    </source>
</reference>
<comment type="caution">
    <text evidence="1">The sequence shown here is derived from an EMBL/GenBank/DDBJ whole genome shotgun (WGS) entry which is preliminary data.</text>
</comment>
<evidence type="ECO:0000313" key="2">
    <source>
        <dbReference type="Proteomes" id="UP000783287"/>
    </source>
</evidence>
<dbReference type="EMBL" id="JAGQLK010000005">
    <property type="protein sequence ID" value="MCA9382813.1"/>
    <property type="molecule type" value="Genomic_DNA"/>
</dbReference>
<reference evidence="1" key="1">
    <citation type="submission" date="2020-04" db="EMBL/GenBank/DDBJ databases">
        <authorList>
            <person name="Zhang T."/>
        </authorList>
    </citation>
    <scope>NUCLEOTIDE SEQUENCE</scope>
    <source>
        <strain evidence="1">HKST-UBA14</strain>
    </source>
</reference>
<protein>
    <recommendedName>
        <fullName evidence="3">DUF4375 domain-containing protein</fullName>
    </recommendedName>
</protein>
<organism evidence="1 2">
    <name type="scientific">Candidatus Dojkabacteria bacterium</name>
    <dbReference type="NCBI Taxonomy" id="2099670"/>
    <lineage>
        <taxon>Bacteria</taxon>
        <taxon>Candidatus Dojkabacteria</taxon>
    </lineage>
</organism>